<dbReference type="GO" id="GO:0005789">
    <property type="term" value="C:endoplasmic reticulum membrane"/>
    <property type="evidence" value="ECO:0007669"/>
    <property type="project" value="TreeGrafter"/>
</dbReference>
<dbReference type="AlphaFoldDB" id="A0AA88Y9J8"/>
<comment type="subcellular location">
    <subcellularLocation>
        <location evidence="1">Golgi apparatus membrane</location>
        <topology evidence="1">Multi-pass membrane protein</topology>
    </subcellularLocation>
</comment>
<evidence type="ECO:0000256" key="8">
    <source>
        <dbReference type="SAM" id="Phobius"/>
    </source>
</evidence>
<feature type="transmembrane region" description="Helical" evidence="8">
    <location>
        <begin position="188"/>
        <end position="206"/>
    </location>
</feature>
<feature type="transmembrane region" description="Helical" evidence="8">
    <location>
        <begin position="146"/>
        <end position="167"/>
    </location>
</feature>
<keyword evidence="3" id="KW-0337">GPI-anchor biosynthesis</keyword>
<evidence type="ECO:0000259" key="9">
    <source>
        <dbReference type="Pfam" id="PF10277"/>
    </source>
</evidence>
<gene>
    <name evidence="10" type="ORF">FSP39_022374</name>
</gene>
<dbReference type="InterPro" id="IPR019402">
    <property type="entry name" value="CWH43_N"/>
</dbReference>
<dbReference type="Pfam" id="PF10277">
    <property type="entry name" value="Frag1"/>
    <property type="match status" value="1"/>
</dbReference>
<dbReference type="InterPro" id="IPR039545">
    <property type="entry name" value="PGAP2"/>
</dbReference>
<dbReference type="EMBL" id="VSWD01000006">
    <property type="protein sequence ID" value="KAK3100602.1"/>
    <property type="molecule type" value="Genomic_DNA"/>
</dbReference>
<evidence type="ECO:0000256" key="2">
    <source>
        <dbReference type="ARBA" id="ARBA00007414"/>
    </source>
</evidence>
<feature type="transmembrane region" description="Helical" evidence="8">
    <location>
        <begin position="21"/>
        <end position="42"/>
    </location>
</feature>
<feature type="transmembrane region" description="Helical" evidence="8">
    <location>
        <begin position="116"/>
        <end position="134"/>
    </location>
</feature>
<name>A0AA88Y9J8_PINIB</name>
<evidence type="ECO:0000256" key="7">
    <source>
        <dbReference type="ARBA" id="ARBA00023136"/>
    </source>
</evidence>
<sequence length="267" mass="30414">MDGRSSGMNQKELVKVNFGRTIVVESVLPFCAAIFCVVWSLVFDFESCTWTHCKVPNYLPSISSAIGGYTPQRYVWRLCIGLHAAPRFMIAAAYYSYHTQFHVGKRNDLYRTLSKLCILLHVVENFALVGLTYISSIENHGVHENLFIIFMLCSQVYMLITCIIYRWGHQSNGRIMSLKETKSLRMKTGLFIFNVVIFLLAVYLFFRHNSHCEPGVYTMFAAAEYLTVFSNIAFHYTASYDFSDCSISICPDAIFGKTVHMNGGKQS</sequence>
<dbReference type="GO" id="GO:0006506">
    <property type="term" value="P:GPI anchor biosynthetic process"/>
    <property type="evidence" value="ECO:0007669"/>
    <property type="project" value="UniProtKB-KW"/>
</dbReference>
<dbReference type="GO" id="GO:0000139">
    <property type="term" value="C:Golgi membrane"/>
    <property type="evidence" value="ECO:0007669"/>
    <property type="project" value="UniProtKB-SubCell"/>
</dbReference>
<dbReference type="PANTHER" id="PTHR12892">
    <property type="entry name" value="FGF RECEPTOR ACTIVATING PROTEIN 1"/>
    <property type="match status" value="1"/>
</dbReference>
<keyword evidence="6" id="KW-0333">Golgi apparatus</keyword>
<keyword evidence="11" id="KW-1185">Reference proteome</keyword>
<organism evidence="10 11">
    <name type="scientific">Pinctada imbricata</name>
    <name type="common">Atlantic pearl-oyster</name>
    <name type="synonym">Pinctada martensii</name>
    <dbReference type="NCBI Taxonomy" id="66713"/>
    <lineage>
        <taxon>Eukaryota</taxon>
        <taxon>Metazoa</taxon>
        <taxon>Spiralia</taxon>
        <taxon>Lophotrochozoa</taxon>
        <taxon>Mollusca</taxon>
        <taxon>Bivalvia</taxon>
        <taxon>Autobranchia</taxon>
        <taxon>Pteriomorphia</taxon>
        <taxon>Pterioida</taxon>
        <taxon>Pterioidea</taxon>
        <taxon>Pteriidae</taxon>
        <taxon>Pinctada</taxon>
    </lineage>
</organism>
<evidence type="ECO:0000256" key="5">
    <source>
        <dbReference type="ARBA" id="ARBA00022989"/>
    </source>
</evidence>
<keyword evidence="4 8" id="KW-0812">Transmembrane</keyword>
<accession>A0AA88Y9J8</accession>
<evidence type="ECO:0000256" key="4">
    <source>
        <dbReference type="ARBA" id="ARBA00022692"/>
    </source>
</evidence>
<comment type="similarity">
    <text evidence="2">Belongs to the PGAP2 family.</text>
</comment>
<evidence type="ECO:0000313" key="10">
    <source>
        <dbReference type="EMBL" id="KAK3100602.1"/>
    </source>
</evidence>
<comment type="caution">
    <text evidence="10">The sequence shown here is derived from an EMBL/GenBank/DDBJ whole genome shotgun (WGS) entry which is preliminary data.</text>
</comment>
<dbReference type="PANTHER" id="PTHR12892:SF11">
    <property type="entry name" value="POST-GPI ATTACHMENT TO PROTEINS FACTOR 2"/>
    <property type="match status" value="1"/>
</dbReference>
<dbReference type="Proteomes" id="UP001186944">
    <property type="component" value="Unassembled WGS sequence"/>
</dbReference>
<feature type="transmembrane region" description="Helical" evidence="8">
    <location>
        <begin position="74"/>
        <end position="95"/>
    </location>
</feature>
<evidence type="ECO:0000256" key="1">
    <source>
        <dbReference type="ARBA" id="ARBA00004653"/>
    </source>
</evidence>
<evidence type="ECO:0000256" key="6">
    <source>
        <dbReference type="ARBA" id="ARBA00023034"/>
    </source>
</evidence>
<keyword evidence="5 8" id="KW-1133">Transmembrane helix</keyword>
<keyword evidence="7 8" id="KW-0472">Membrane</keyword>
<reference evidence="10" key="1">
    <citation type="submission" date="2019-08" db="EMBL/GenBank/DDBJ databases">
        <title>The improved chromosome-level genome for the pearl oyster Pinctada fucata martensii using PacBio sequencing and Hi-C.</title>
        <authorList>
            <person name="Zheng Z."/>
        </authorList>
    </citation>
    <scope>NUCLEOTIDE SEQUENCE</scope>
    <source>
        <strain evidence="10">ZZ-2019</strain>
        <tissue evidence="10">Adductor muscle</tissue>
    </source>
</reference>
<evidence type="ECO:0000313" key="11">
    <source>
        <dbReference type="Proteomes" id="UP001186944"/>
    </source>
</evidence>
<proteinExistence type="inferred from homology"/>
<protein>
    <recommendedName>
        <fullName evidence="9">CWH43-like N-terminal domain-containing protein</fullName>
    </recommendedName>
</protein>
<evidence type="ECO:0000256" key="3">
    <source>
        <dbReference type="ARBA" id="ARBA00022502"/>
    </source>
</evidence>
<feature type="domain" description="CWH43-like N-terminal" evidence="9">
    <location>
        <begin position="23"/>
        <end position="244"/>
    </location>
</feature>